<feature type="domain" description="PhoD-like phosphatase metallophosphatase" evidence="1">
    <location>
        <begin position="146"/>
        <end position="388"/>
    </location>
</feature>
<dbReference type="InterPro" id="IPR032093">
    <property type="entry name" value="PhoD_N"/>
</dbReference>
<keyword evidence="4" id="KW-1185">Reference proteome</keyword>
<reference evidence="3 4" key="1">
    <citation type="submission" date="2021-08" db="EMBL/GenBank/DDBJ databases">
        <authorList>
            <person name="Zhang D."/>
            <person name="Zhang A."/>
            <person name="Wang L."/>
        </authorList>
    </citation>
    <scope>NUCLEOTIDE SEQUENCE [LARGE SCALE GENOMIC DNA]</scope>
    <source>
        <strain evidence="3 4">WL0086</strain>
    </source>
</reference>
<dbReference type="Proteomes" id="UP000738431">
    <property type="component" value="Chromosome"/>
</dbReference>
<dbReference type="InterPro" id="IPR018946">
    <property type="entry name" value="PhoD-like_MPP"/>
</dbReference>
<evidence type="ECO:0000313" key="3">
    <source>
        <dbReference type="EMBL" id="WRQ86276.1"/>
    </source>
</evidence>
<dbReference type="InterPro" id="IPR038607">
    <property type="entry name" value="PhoD-like_sf"/>
</dbReference>
<dbReference type="CDD" id="cd07389">
    <property type="entry name" value="MPP_PhoD"/>
    <property type="match status" value="1"/>
</dbReference>
<dbReference type="InterPro" id="IPR029052">
    <property type="entry name" value="Metallo-depent_PP-like"/>
</dbReference>
<dbReference type="Pfam" id="PF16655">
    <property type="entry name" value="PhoD_N"/>
    <property type="match status" value="1"/>
</dbReference>
<accession>A0ABZ1C3I4</accession>
<dbReference type="Gene3D" id="2.60.40.380">
    <property type="entry name" value="Purple acid phosphatase-like, N-terminal"/>
    <property type="match status" value="1"/>
</dbReference>
<gene>
    <name evidence="3" type="ORF">K1X11_015785</name>
</gene>
<dbReference type="RefSeq" id="WP_221031205.1">
    <property type="nucleotide sequence ID" value="NZ_CP139781.1"/>
</dbReference>
<dbReference type="PANTHER" id="PTHR33987">
    <property type="entry name" value="CALCINEURIN-LIKE METALLO-PHOSPHOESTERASE SUPERFAMILY PROTEIN"/>
    <property type="match status" value="1"/>
</dbReference>
<dbReference type="Gene3D" id="3.60.21.70">
    <property type="entry name" value="PhoD-like phosphatase"/>
    <property type="match status" value="1"/>
</dbReference>
<dbReference type="PANTHER" id="PTHR33987:SF1">
    <property type="entry name" value="CALCINEURIN-LIKE METALLO-PHOSPHOESTERASE SUPERFAMILY PROTEIN"/>
    <property type="match status" value="1"/>
</dbReference>
<evidence type="ECO:0000259" key="1">
    <source>
        <dbReference type="Pfam" id="PF09423"/>
    </source>
</evidence>
<reference evidence="3 4" key="2">
    <citation type="submission" date="2023-12" db="EMBL/GenBank/DDBJ databases">
        <title>Description of an unclassified Opitutus bacterium of Verrucomicrobiota.</title>
        <authorList>
            <person name="Zhang D.-F."/>
        </authorList>
    </citation>
    <scope>NUCLEOTIDE SEQUENCE [LARGE SCALE GENOMIC DNA]</scope>
    <source>
        <strain evidence="3 4">WL0086</strain>
    </source>
</reference>
<dbReference type="Pfam" id="PF09423">
    <property type="entry name" value="PhoD"/>
    <property type="match status" value="1"/>
</dbReference>
<evidence type="ECO:0000313" key="4">
    <source>
        <dbReference type="Proteomes" id="UP000738431"/>
    </source>
</evidence>
<proteinExistence type="predicted"/>
<protein>
    <submittedName>
        <fullName evidence="3">Alkaline phosphatase D family protein</fullName>
    </submittedName>
</protein>
<evidence type="ECO:0000259" key="2">
    <source>
        <dbReference type="Pfam" id="PF16655"/>
    </source>
</evidence>
<organism evidence="3 4">
    <name type="scientific">Actomonas aquatica</name>
    <dbReference type="NCBI Taxonomy" id="2866162"/>
    <lineage>
        <taxon>Bacteria</taxon>
        <taxon>Pseudomonadati</taxon>
        <taxon>Verrucomicrobiota</taxon>
        <taxon>Opitutia</taxon>
        <taxon>Opitutales</taxon>
        <taxon>Opitutaceae</taxon>
        <taxon>Actomonas</taxon>
    </lineage>
</organism>
<name>A0ABZ1C3I4_9BACT</name>
<sequence>MLFSLVSLRRGLALLLALALAVALPWVAAKDEDGYARILQGPMLGAVSPTTQLIWVRVSHPGDVAVVYGTDPWLEAEDTRISKTVTAADGDDRIVKIELTGLAPATTYHYRVQVAGRVDKYVAELPAWSFRTAPAVGTPAVFRVAFGSCLRLQTQPSDRIWTGLAAWSPDLFLWLGDNIYGDSRDPHVLAEEYRRMHDVQPLKPLLRSVPQLAIWDDHDFGLNNHDRTHPEKAAAYTVFRDYWANPAFGEAGNPAVYFQFNYGGVDFFMLDVRMYRDPNKEDVAHKTMLGARQLAWLKAGLQASTAPFKVLVSGSGWSGSKGEHGDAWSAFLEERDGLFDFLRDEEIGGVVLVSGDTHQGELNAMPWSDRGGYDLYEFVSSPLGQRPSQSWVVRYPEVRLRAGYTASSNVGVLEFDLSDDEPRLRFVLVDESGRRVWTPLEVRADELRNGVVSWPEKIDPAMQEAQARRAQGKPYFPAP</sequence>
<dbReference type="EMBL" id="CP139781">
    <property type="protein sequence ID" value="WRQ86276.1"/>
    <property type="molecule type" value="Genomic_DNA"/>
</dbReference>
<dbReference type="SUPFAM" id="SSF56300">
    <property type="entry name" value="Metallo-dependent phosphatases"/>
    <property type="match status" value="1"/>
</dbReference>
<feature type="domain" description="Phospholipase D N-terminal" evidence="2">
    <location>
        <begin position="43"/>
        <end position="117"/>
    </location>
</feature>